<proteinExistence type="predicted"/>
<dbReference type="Proteomes" id="UP000576393">
    <property type="component" value="Unassembled WGS sequence"/>
</dbReference>
<comment type="caution">
    <text evidence="3">The sequence shown here is derived from an EMBL/GenBank/DDBJ whole genome shotgun (WGS) entry which is preliminary data.</text>
</comment>
<accession>A0A852V821</accession>
<dbReference type="AlphaFoldDB" id="A0A852V821"/>
<evidence type="ECO:0000256" key="2">
    <source>
        <dbReference type="SAM" id="Phobius"/>
    </source>
</evidence>
<dbReference type="RefSeq" id="WP_179826928.1">
    <property type="nucleotide sequence ID" value="NZ_JACCCO010000003.1"/>
</dbReference>
<feature type="transmembrane region" description="Helical" evidence="2">
    <location>
        <begin position="82"/>
        <end position="103"/>
    </location>
</feature>
<keyword evidence="4" id="KW-1185">Reference proteome</keyword>
<evidence type="ECO:0000313" key="4">
    <source>
        <dbReference type="Proteomes" id="UP000576393"/>
    </source>
</evidence>
<keyword evidence="2" id="KW-0812">Transmembrane</keyword>
<feature type="region of interest" description="Disordered" evidence="1">
    <location>
        <begin position="1"/>
        <end position="21"/>
    </location>
</feature>
<sequence>MGRERDMGRRLAPVPVRTGTTGEDRADRAAFLTVMSLPALALADWLVLTTVIRDAQCERYQRGGGMGCGGSPAMEEAFTTGILLTFPALAVQLWLAGFVIRWLRNGSRPPLGRARFRRGN</sequence>
<evidence type="ECO:0000313" key="3">
    <source>
        <dbReference type="EMBL" id="NYF43423.1"/>
    </source>
</evidence>
<protein>
    <submittedName>
        <fullName evidence="3">Uncharacterized protein</fullName>
    </submittedName>
</protein>
<organism evidence="3 4">
    <name type="scientific">Streptosporangium sandarakinum</name>
    <dbReference type="NCBI Taxonomy" id="1260955"/>
    <lineage>
        <taxon>Bacteria</taxon>
        <taxon>Bacillati</taxon>
        <taxon>Actinomycetota</taxon>
        <taxon>Actinomycetes</taxon>
        <taxon>Streptosporangiales</taxon>
        <taxon>Streptosporangiaceae</taxon>
        <taxon>Streptosporangium</taxon>
    </lineage>
</organism>
<keyword evidence="2" id="KW-1133">Transmembrane helix</keyword>
<gene>
    <name evidence="3" type="ORF">HDA43_005650</name>
</gene>
<feature type="transmembrane region" description="Helical" evidence="2">
    <location>
        <begin position="29"/>
        <end position="52"/>
    </location>
</feature>
<name>A0A852V821_9ACTN</name>
<dbReference type="EMBL" id="JACCCO010000003">
    <property type="protein sequence ID" value="NYF43423.1"/>
    <property type="molecule type" value="Genomic_DNA"/>
</dbReference>
<keyword evidence="2" id="KW-0472">Membrane</keyword>
<evidence type="ECO:0000256" key="1">
    <source>
        <dbReference type="SAM" id="MobiDB-lite"/>
    </source>
</evidence>
<reference evidence="3 4" key="1">
    <citation type="submission" date="2020-07" db="EMBL/GenBank/DDBJ databases">
        <title>Sequencing the genomes of 1000 actinobacteria strains.</title>
        <authorList>
            <person name="Klenk H.-P."/>
        </authorList>
    </citation>
    <scope>NUCLEOTIDE SEQUENCE [LARGE SCALE GENOMIC DNA]</scope>
    <source>
        <strain evidence="3 4">DSM 45763</strain>
    </source>
</reference>